<keyword evidence="2" id="KW-1133">Transmembrane helix</keyword>
<evidence type="ECO:0000313" key="3">
    <source>
        <dbReference type="EMBL" id="GAA4480605.1"/>
    </source>
</evidence>
<proteinExistence type="predicted"/>
<evidence type="ECO:0000256" key="1">
    <source>
        <dbReference type="SAM" id="MobiDB-lite"/>
    </source>
</evidence>
<keyword evidence="2" id="KW-0472">Membrane</keyword>
<evidence type="ECO:0000313" key="4">
    <source>
        <dbReference type="Proteomes" id="UP001501183"/>
    </source>
</evidence>
<feature type="transmembrane region" description="Helical" evidence="2">
    <location>
        <begin position="109"/>
        <end position="132"/>
    </location>
</feature>
<reference evidence="4" key="1">
    <citation type="journal article" date="2019" name="Int. J. Syst. Evol. Microbiol.">
        <title>The Global Catalogue of Microorganisms (GCM) 10K type strain sequencing project: providing services to taxonomists for standard genome sequencing and annotation.</title>
        <authorList>
            <consortium name="The Broad Institute Genomics Platform"/>
            <consortium name="The Broad Institute Genome Sequencing Center for Infectious Disease"/>
            <person name="Wu L."/>
            <person name="Ma J."/>
        </authorList>
    </citation>
    <scope>NUCLEOTIDE SEQUENCE [LARGE SCALE GENOMIC DNA]</scope>
    <source>
        <strain evidence="4">JCM 32206</strain>
    </source>
</reference>
<protein>
    <recommendedName>
        <fullName evidence="5">DUF2567 domain-containing protein</fullName>
    </recommendedName>
</protein>
<feature type="transmembrane region" description="Helical" evidence="2">
    <location>
        <begin position="77"/>
        <end position="97"/>
    </location>
</feature>
<evidence type="ECO:0008006" key="5">
    <source>
        <dbReference type="Google" id="ProtNLM"/>
    </source>
</evidence>
<feature type="region of interest" description="Disordered" evidence="1">
    <location>
        <begin position="1"/>
        <end position="20"/>
    </location>
</feature>
<feature type="transmembrane region" description="Helical" evidence="2">
    <location>
        <begin position="28"/>
        <end position="50"/>
    </location>
</feature>
<dbReference type="EMBL" id="BAABFB010000044">
    <property type="protein sequence ID" value="GAA4480605.1"/>
    <property type="molecule type" value="Genomic_DNA"/>
</dbReference>
<feature type="transmembrane region" description="Helical" evidence="2">
    <location>
        <begin position="152"/>
        <end position="172"/>
    </location>
</feature>
<accession>A0ABP8P5P2</accession>
<sequence>MTTEIAPPEQPPVPAARRRRTSRAEVRSAARVVVGVVVVSALAGIAWGLLVPAQHFLVVSGGGAVSLTGESDHQFDAVALLMCLGVILGVLAAVAVWTRRAVRGVPQLIGLLIGSAVGAAASALVGLGVAQLRFPTPDDVEIGRIVAATPGLGTTTALVVQPLVATLTYLLLVSLSPDPALGHTEAAEDPAADAAGRPASR</sequence>
<name>A0ABP8P5P2_9NOCA</name>
<dbReference type="RefSeq" id="WP_345345727.1">
    <property type="nucleotide sequence ID" value="NZ_BAABFB010000044.1"/>
</dbReference>
<keyword evidence="2" id="KW-0812">Transmembrane</keyword>
<keyword evidence="4" id="KW-1185">Reference proteome</keyword>
<dbReference type="InterPro" id="IPR021213">
    <property type="entry name" value="DUF2567"/>
</dbReference>
<gene>
    <name evidence="3" type="ORF">GCM10023094_27430</name>
</gene>
<comment type="caution">
    <text evidence="3">The sequence shown here is derived from an EMBL/GenBank/DDBJ whole genome shotgun (WGS) entry which is preliminary data.</text>
</comment>
<dbReference type="Pfam" id="PF10821">
    <property type="entry name" value="DUF2567"/>
    <property type="match status" value="1"/>
</dbReference>
<organism evidence="3 4">
    <name type="scientific">Rhodococcus olei</name>
    <dbReference type="NCBI Taxonomy" id="2161675"/>
    <lineage>
        <taxon>Bacteria</taxon>
        <taxon>Bacillati</taxon>
        <taxon>Actinomycetota</taxon>
        <taxon>Actinomycetes</taxon>
        <taxon>Mycobacteriales</taxon>
        <taxon>Nocardiaceae</taxon>
        <taxon>Rhodococcus</taxon>
    </lineage>
</organism>
<evidence type="ECO:0000256" key="2">
    <source>
        <dbReference type="SAM" id="Phobius"/>
    </source>
</evidence>
<dbReference type="Proteomes" id="UP001501183">
    <property type="component" value="Unassembled WGS sequence"/>
</dbReference>